<comment type="caution">
    <text evidence="2">The sequence shown here is derived from an EMBL/GenBank/DDBJ whole genome shotgun (WGS) entry which is preliminary data.</text>
</comment>
<dbReference type="VEuPathDB" id="VectorBase:RSAN_042008"/>
<proteinExistence type="predicted"/>
<evidence type="ECO:0000313" key="2">
    <source>
        <dbReference type="EMBL" id="KAH7969228.1"/>
    </source>
</evidence>
<reference evidence="2" key="1">
    <citation type="journal article" date="2020" name="Cell">
        <title>Large-Scale Comparative Analyses of Tick Genomes Elucidate Their Genetic Diversity and Vector Capacities.</title>
        <authorList>
            <consortium name="Tick Genome and Microbiome Consortium (TIGMIC)"/>
            <person name="Jia N."/>
            <person name="Wang J."/>
            <person name="Shi W."/>
            <person name="Du L."/>
            <person name="Sun Y."/>
            <person name="Zhan W."/>
            <person name="Jiang J.F."/>
            <person name="Wang Q."/>
            <person name="Zhang B."/>
            <person name="Ji P."/>
            <person name="Bell-Sakyi L."/>
            <person name="Cui X.M."/>
            <person name="Yuan T.T."/>
            <person name="Jiang B.G."/>
            <person name="Yang W.F."/>
            <person name="Lam T.T."/>
            <person name="Chang Q.C."/>
            <person name="Ding S.J."/>
            <person name="Wang X.J."/>
            <person name="Zhu J.G."/>
            <person name="Ruan X.D."/>
            <person name="Zhao L."/>
            <person name="Wei J.T."/>
            <person name="Ye R.Z."/>
            <person name="Que T.C."/>
            <person name="Du C.H."/>
            <person name="Zhou Y.H."/>
            <person name="Cheng J.X."/>
            <person name="Dai P.F."/>
            <person name="Guo W.B."/>
            <person name="Han X.H."/>
            <person name="Huang E.J."/>
            <person name="Li L.F."/>
            <person name="Wei W."/>
            <person name="Gao Y.C."/>
            <person name="Liu J.Z."/>
            <person name="Shao H.Z."/>
            <person name="Wang X."/>
            <person name="Wang C.C."/>
            <person name="Yang T.C."/>
            <person name="Huo Q.B."/>
            <person name="Li W."/>
            <person name="Chen H.Y."/>
            <person name="Chen S.E."/>
            <person name="Zhou L.G."/>
            <person name="Ni X.B."/>
            <person name="Tian J.H."/>
            <person name="Sheng Y."/>
            <person name="Liu T."/>
            <person name="Pan Y.S."/>
            <person name="Xia L.Y."/>
            <person name="Li J."/>
            <person name="Zhao F."/>
            <person name="Cao W.C."/>
        </authorList>
    </citation>
    <scope>NUCLEOTIDE SEQUENCE</scope>
    <source>
        <strain evidence="2">Rsan-2018</strain>
    </source>
</reference>
<feature type="compositionally biased region" description="Basic and acidic residues" evidence="1">
    <location>
        <begin position="362"/>
        <end position="373"/>
    </location>
</feature>
<protein>
    <submittedName>
        <fullName evidence="2">Uncharacterized protein</fullName>
    </submittedName>
</protein>
<organism evidence="2 3">
    <name type="scientific">Rhipicephalus sanguineus</name>
    <name type="common">Brown dog tick</name>
    <name type="synonym">Ixodes sanguineus</name>
    <dbReference type="NCBI Taxonomy" id="34632"/>
    <lineage>
        <taxon>Eukaryota</taxon>
        <taxon>Metazoa</taxon>
        <taxon>Ecdysozoa</taxon>
        <taxon>Arthropoda</taxon>
        <taxon>Chelicerata</taxon>
        <taxon>Arachnida</taxon>
        <taxon>Acari</taxon>
        <taxon>Parasitiformes</taxon>
        <taxon>Ixodida</taxon>
        <taxon>Ixodoidea</taxon>
        <taxon>Ixodidae</taxon>
        <taxon>Rhipicephalinae</taxon>
        <taxon>Rhipicephalus</taxon>
        <taxon>Rhipicephalus</taxon>
    </lineage>
</organism>
<dbReference type="Proteomes" id="UP000821837">
    <property type="component" value="Unassembled WGS sequence"/>
</dbReference>
<name>A0A9D4Q762_RHISA</name>
<gene>
    <name evidence="2" type="ORF">HPB52_016140</name>
</gene>
<dbReference type="AlphaFoldDB" id="A0A9D4Q762"/>
<feature type="compositionally biased region" description="Basic and acidic residues" evidence="1">
    <location>
        <begin position="212"/>
        <end position="229"/>
    </location>
</feature>
<evidence type="ECO:0000256" key="1">
    <source>
        <dbReference type="SAM" id="MobiDB-lite"/>
    </source>
</evidence>
<keyword evidence="3" id="KW-1185">Reference proteome</keyword>
<sequence>MAAPFANLPPFLNVPGKPPIPWHIWHKIFQVHLKAAGGSGWEDERLSSQLPAGVPPGFEHLHSGALGRVRDYVHRAKRRQHIVPLSAKLCRLPLALRQQDAIELRRLQDDDGRGRRPHSRLRISNQVFPAQAIRGGPAVQCDSTSAEAQLQLPATQYHPLGLQEESPGYSSSPAPQSTKFFERLGQVFEVGFQQPPHAKSSWRAWVTSPTADADRDGRDREDRMIRGGEPRGGGGGGERDRERERRRSRSRDRERRHRSGKDDRERRERRRDRPDRERPDRERPDRERPDRERPDRERPERDRGDRDRGDRDRRDRGDRPDRADDGGEVPPEREKRRRSRSRERKRKRSRSRSREHRRRRERNGSERGVDGIKQEPVSGDQLQQQQPQDGFVEDSRSAGGLGGNYESTNAEGYGSGVDGGSGYNSESQSSFKMERTEEYN</sequence>
<feature type="compositionally biased region" description="Gly residues" evidence="1">
    <location>
        <begin position="413"/>
        <end position="422"/>
    </location>
</feature>
<feature type="region of interest" description="Disordered" evidence="1">
    <location>
        <begin position="195"/>
        <end position="440"/>
    </location>
</feature>
<feature type="compositionally biased region" description="Basic residues" evidence="1">
    <location>
        <begin position="246"/>
        <end position="259"/>
    </location>
</feature>
<reference evidence="2" key="2">
    <citation type="submission" date="2021-09" db="EMBL/GenBank/DDBJ databases">
        <authorList>
            <person name="Jia N."/>
            <person name="Wang J."/>
            <person name="Shi W."/>
            <person name="Du L."/>
            <person name="Sun Y."/>
            <person name="Zhan W."/>
            <person name="Jiang J."/>
            <person name="Wang Q."/>
            <person name="Zhang B."/>
            <person name="Ji P."/>
            <person name="Sakyi L.B."/>
            <person name="Cui X."/>
            <person name="Yuan T."/>
            <person name="Jiang B."/>
            <person name="Yang W."/>
            <person name="Lam T.T.-Y."/>
            <person name="Chang Q."/>
            <person name="Ding S."/>
            <person name="Wang X."/>
            <person name="Zhu J."/>
            <person name="Ruan X."/>
            <person name="Zhao L."/>
            <person name="Wei J."/>
            <person name="Que T."/>
            <person name="Du C."/>
            <person name="Cheng J."/>
            <person name="Dai P."/>
            <person name="Han X."/>
            <person name="Huang E."/>
            <person name="Gao Y."/>
            <person name="Liu J."/>
            <person name="Shao H."/>
            <person name="Ye R."/>
            <person name="Li L."/>
            <person name="Wei W."/>
            <person name="Wang X."/>
            <person name="Wang C."/>
            <person name="Huo Q."/>
            <person name="Li W."/>
            <person name="Guo W."/>
            <person name="Chen H."/>
            <person name="Chen S."/>
            <person name="Zhou L."/>
            <person name="Zhou L."/>
            <person name="Ni X."/>
            <person name="Tian J."/>
            <person name="Zhou Y."/>
            <person name="Sheng Y."/>
            <person name="Liu T."/>
            <person name="Pan Y."/>
            <person name="Xia L."/>
            <person name="Li J."/>
            <person name="Zhao F."/>
            <person name="Cao W."/>
        </authorList>
    </citation>
    <scope>NUCLEOTIDE SEQUENCE</scope>
    <source>
        <strain evidence="2">Rsan-2018</strain>
        <tissue evidence="2">Larvae</tissue>
    </source>
</reference>
<feature type="compositionally biased region" description="Basic residues" evidence="1">
    <location>
        <begin position="335"/>
        <end position="361"/>
    </location>
</feature>
<dbReference type="EMBL" id="JABSTV010001248">
    <property type="protein sequence ID" value="KAH7969228.1"/>
    <property type="molecule type" value="Genomic_DNA"/>
</dbReference>
<accession>A0A9D4Q762</accession>
<feature type="compositionally biased region" description="Basic and acidic residues" evidence="1">
    <location>
        <begin position="260"/>
        <end position="334"/>
    </location>
</feature>
<evidence type="ECO:0000313" key="3">
    <source>
        <dbReference type="Proteomes" id="UP000821837"/>
    </source>
</evidence>
<dbReference type="VEuPathDB" id="VectorBase:RSAN_038046"/>